<protein>
    <submittedName>
        <fullName evidence="1">Uncharacterized protein</fullName>
    </submittedName>
</protein>
<dbReference type="AlphaFoldDB" id="F9SX74"/>
<gene>
    <name evidence="1" type="ORF">VIOR3934_10045</name>
</gene>
<evidence type="ECO:0000313" key="1">
    <source>
        <dbReference type="EMBL" id="EGU47099.1"/>
    </source>
</evidence>
<comment type="caution">
    <text evidence="1">The sequence shown here is derived from an EMBL/GenBank/DDBJ whole genome shotgun (WGS) entry which is preliminary data.</text>
</comment>
<organism evidence="1 2">
    <name type="scientific">Vibrio orientalis CIP 102891 = ATCC 33934</name>
    <dbReference type="NCBI Taxonomy" id="675816"/>
    <lineage>
        <taxon>Bacteria</taxon>
        <taxon>Pseudomonadati</taxon>
        <taxon>Pseudomonadota</taxon>
        <taxon>Gammaproteobacteria</taxon>
        <taxon>Vibrionales</taxon>
        <taxon>Vibrionaceae</taxon>
        <taxon>Vibrio</taxon>
        <taxon>Vibrio oreintalis group</taxon>
    </lineage>
</organism>
<evidence type="ECO:0000313" key="2">
    <source>
        <dbReference type="Proteomes" id="UP000002817"/>
    </source>
</evidence>
<dbReference type="EMBL" id="AFWH01000055">
    <property type="protein sequence ID" value="EGU47099.1"/>
    <property type="molecule type" value="Genomic_DNA"/>
</dbReference>
<name>F9SX74_VIBOR</name>
<reference evidence="1 2" key="1">
    <citation type="journal article" date="2012" name="Int. J. Syst. Evol. Microbiol.">
        <title>Vibrio caribbeanicus sp. nov., isolated from the marine sponge Scleritoderma cyanea.</title>
        <authorList>
            <person name="Hoffmann M."/>
            <person name="Monday S.R."/>
            <person name="Allard M.W."/>
            <person name="Strain E.A."/>
            <person name="Whittaker P."/>
            <person name="Naum M."/>
            <person name="McCarthy P.J."/>
            <person name="Lopez J.V."/>
            <person name="Fischer M."/>
            <person name="Brown E.W."/>
        </authorList>
    </citation>
    <scope>NUCLEOTIDE SEQUENCE [LARGE SCALE GENOMIC DNA]</scope>
    <source>
        <strain evidence="2">CIP 102891 / ATCC 33934</strain>
    </source>
</reference>
<proteinExistence type="predicted"/>
<accession>F9SX74</accession>
<dbReference type="Proteomes" id="UP000002817">
    <property type="component" value="Unassembled WGS sequence"/>
</dbReference>
<sequence length="32" mass="3642">MFVVKHNKQFNSDSQRLALSLQVEFSVYGAVV</sequence>